<evidence type="ECO:0000256" key="1">
    <source>
        <dbReference type="ARBA" id="ARBA00022485"/>
    </source>
</evidence>
<dbReference type="Pfam" id="PF13187">
    <property type="entry name" value="Fer4_9"/>
    <property type="match status" value="1"/>
</dbReference>
<protein>
    <submittedName>
        <fullName evidence="6">Ferredoxin family protein</fullName>
    </submittedName>
</protein>
<evidence type="ECO:0000256" key="3">
    <source>
        <dbReference type="ARBA" id="ARBA00023004"/>
    </source>
</evidence>
<organism evidence="6 7">
    <name type="scientific">Cohnella herbarum</name>
    <dbReference type="NCBI Taxonomy" id="2728023"/>
    <lineage>
        <taxon>Bacteria</taxon>
        <taxon>Bacillati</taxon>
        <taxon>Bacillota</taxon>
        <taxon>Bacilli</taxon>
        <taxon>Bacillales</taxon>
        <taxon>Paenibacillaceae</taxon>
        <taxon>Cohnella</taxon>
    </lineage>
</organism>
<dbReference type="PANTHER" id="PTHR43687">
    <property type="entry name" value="ADENYLYLSULFATE REDUCTASE, BETA SUBUNIT"/>
    <property type="match status" value="1"/>
</dbReference>
<keyword evidence="7" id="KW-1185">Reference proteome</keyword>
<keyword evidence="4" id="KW-0411">Iron-sulfur</keyword>
<dbReference type="InterPro" id="IPR017896">
    <property type="entry name" value="4Fe4S_Fe-S-bd"/>
</dbReference>
<keyword evidence="1" id="KW-0004">4Fe-4S</keyword>
<name>A0A7Z2VP60_9BACL</name>
<dbReference type="RefSeq" id="WP_169282857.1">
    <property type="nucleotide sequence ID" value="NZ_CP051680.1"/>
</dbReference>
<dbReference type="SUPFAM" id="SSF54862">
    <property type="entry name" value="4Fe-4S ferredoxins"/>
    <property type="match status" value="1"/>
</dbReference>
<dbReference type="AlphaFoldDB" id="A0A7Z2VP60"/>
<feature type="domain" description="4Fe-4S ferredoxin-type" evidence="5">
    <location>
        <begin position="31"/>
        <end position="61"/>
    </location>
</feature>
<evidence type="ECO:0000256" key="4">
    <source>
        <dbReference type="ARBA" id="ARBA00023014"/>
    </source>
</evidence>
<dbReference type="GO" id="GO:0051539">
    <property type="term" value="F:4 iron, 4 sulfur cluster binding"/>
    <property type="evidence" value="ECO:0007669"/>
    <property type="project" value="UniProtKB-KW"/>
</dbReference>
<sequence length="115" mass="12929">MIEFVSSDRCVQCTMCVKVCPTNVFDLGANKIPIIARQEDCQTCFICEAYCPVDALYVAPYADPLEVAPTEEHLVDNHLLGSWRETIGWGKGRIKLAAIDTTPFIDRILPVRRLE</sequence>
<evidence type="ECO:0000313" key="6">
    <source>
        <dbReference type="EMBL" id="QJD86608.1"/>
    </source>
</evidence>
<keyword evidence="3" id="KW-0408">Iron</keyword>
<evidence type="ECO:0000259" key="5">
    <source>
        <dbReference type="PROSITE" id="PS51379"/>
    </source>
</evidence>
<dbReference type="InterPro" id="IPR017900">
    <property type="entry name" value="4Fe4S_Fe_S_CS"/>
</dbReference>
<proteinExistence type="predicted"/>
<evidence type="ECO:0000256" key="2">
    <source>
        <dbReference type="ARBA" id="ARBA00022723"/>
    </source>
</evidence>
<dbReference type="EMBL" id="CP051680">
    <property type="protein sequence ID" value="QJD86608.1"/>
    <property type="molecule type" value="Genomic_DNA"/>
</dbReference>
<dbReference type="KEGG" id="cheb:HH215_27845"/>
<dbReference type="PROSITE" id="PS00198">
    <property type="entry name" value="4FE4S_FER_1"/>
    <property type="match status" value="2"/>
</dbReference>
<accession>A0A7Z2VP60</accession>
<feature type="domain" description="4Fe-4S ferredoxin-type" evidence="5">
    <location>
        <begin position="1"/>
        <end position="30"/>
    </location>
</feature>
<keyword evidence="2" id="KW-0479">Metal-binding</keyword>
<dbReference type="PROSITE" id="PS51379">
    <property type="entry name" value="4FE4S_FER_2"/>
    <property type="match status" value="2"/>
</dbReference>
<gene>
    <name evidence="6" type="ORF">HH215_27845</name>
</gene>
<dbReference type="GO" id="GO:0046872">
    <property type="term" value="F:metal ion binding"/>
    <property type="evidence" value="ECO:0007669"/>
    <property type="project" value="UniProtKB-KW"/>
</dbReference>
<dbReference type="InterPro" id="IPR050572">
    <property type="entry name" value="Fe-S_Ferredoxin"/>
</dbReference>
<dbReference type="Proteomes" id="UP000502248">
    <property type="component" value="Chromosome"/>
</dbReference>
<dbReference type="Gene3D" id="3.30.70.20">
    <property type="match status" value="1"/>
</dbReference>
<reference evidence="6 7" key="1">
    <citation type="submission" date="2020-04" db="EMBL/GenBank/DDBJ databases">
        <title>Genome sequencing of novel species.</title>
        <authorList>
            <person name="Heo J."/>
            <person name="Kim S.-J."/>
            <person name="Kim J.-S."/>
            <person name="Hong S.-B."/>
            <person name="Kwon S.-W."/>
        </authorList>
    </citation>
    <scope>NUCLEOTIDE SEQUENCE [LARGE SCALE GENOMIC DNA]</scope>
    <source>
        <strain evidence="6 7">MFER-1</strain>
    </source>
</reference>
<evidence type="ECO:0000313" key="7">
    <source>
        <dbReference type="Proteomes" id="UP000502248"/>
    </source>
</evidence>
<dbReference type="PANTHER" id="PTHR43687:SF4">
    <property type="entry name" value="BLR5484 PROTEIN"/>
    <property type="match status" value="1"/>
</dbReference>